<dbReference type="Proteomes" id="UP000198862">
    <property type="component" value="Unassembled WGS sequence"/>
</dbReference>
<dbReference type="RefSeq" id="WP_091982613.1">
    <property type="nucleotide sequence ID" value="NZ_FOLO01000009.1"/>
</dbReference>
<dbReference type="AlphaFoldDB" id="A0A1I1J2X6"/>
<evidence type="ECO:0000256" key="1">
    <source>
        <dbReference type="SAM" id="SignalP"/>
    </source>
</evidence>
<evidence type="ECO:0000313" key="3">
    <source>
        <dbReference type="Proteomes" id="UP000198862"/>
    </source>
</evidence>
<feature type="chain" id="PRO_5011675539" evidence="1">
    <location>
        <begin position="21"/>
        <end position="344"/>
    </location>
</feature>
<proteinExistence type="predicted"/>
<keyword evidence="1" id="KW-0732">Signal</keyword>
<dbReference type="EMBL" id="FOLO01000009">
    <property type="protein sequence ID" value="SFC42907.1"/>
    <property type="molecule type" value="Genomic_DNA"/>
</dbReference>
<keyword evidence="3" id="KW-1185">Reference proteome</keyword>
<reference evidence="2 3" key="1">
    <citation type="submission" date="2016-10" db="EMBL/GenBank/DDBJ databases">
        <authorList>
            <person name="de Groot N.N."/>
        </authorList>
    </citation>
    <scope>NUCLEOTIDE SEQUENCE [LARGE SCALE GENOMIC DNA]</scope>
    <source>
        <strain evidence="2 3">DSM 6059</strain>
    </source>
</reference>
<evidence type="ECO:0000313" key="2">
    <source>
        <dbReference type="EMBL" id="SFC42907.1"/>
    </source>
</evidence>
<dbReference type="OrthoDB" id="6316312at2"/>
<protein>
    <submittedName>
        <fullName evidence="2">Uncharacterized protein</fullName>
    </submittedName>
</protein>
<sequence>MKLRLITLLSTLLISTGSFASDYKALICDNCNYSSAKSLAKIKLEPDYQCYNDFNGPEGTHCYSASNSVAIIDNTTGETFGFRVGHTGQGGEHAYFTLTIKDITLPQEIKALAAKVLKTYKTIDALSNTLSKDIPTPSSQDQITSAVPCSKSNVSKTVEQAFNANTLSAVTIKAQDFYIQHGDAFFERSVFTAANFSVGVGDFGLGGTWNYVPENRVIIHSYPGTKKNQVSYEVKIKNNILHLESSRHMTYFDNISLNIILSSKNSLNTLKLSSCIIKLLNKKFLARVYSTPDDIENSKAVAVGYNIEFKDSGTVGGGPSGEGCIWHLYDGNGNEIASFVGGCP</sequence>
<name>A0A1I1J2X6_9GAMM</name>
<accession>A0A1I1J2X6</accession>
<organism evidence="2 3">
    <name type="scientific">Pseudoalteromonas denitrificans DSM 6059</name>
    <dbReference type="NCBI Taxonomy" id="1123010"/>
    <lineage>
        <taxon>Bacteria</taxon>
        <taxon>Pseudomonadati</taxon>
        <taxon>Pseudomonadota</taxon>
        <taxon>Gammaproteobacteria</taxon>
        <taxon>Alteromonadales</taxon>
        <taxon>Pseudoalteromonadaceae</taxon>
        <taxon>Pseudoalteromonas</taxon>
    </lineage>
</organism>
<gene>
    <name evidence="2" type="ORF">SAMN02745724_01636</name>
</gene>
<feature type="signal peptide" evidence="1">
    <location>
        <begin position="1"/>
        <end position="20"/>
    </location>
</feature>